<dbReference type="Pfam" id="PF03704">
    <property type="entry name" value="BTAD"/>
    <property type="match status" value="1"/>
</dbReference>
<dbReference type="SUPFAM" id="SSF46894">
    <property type="entry name" value="C-terminal effector domain of the bipartite response regulators"/>
    <property type="match status" value="1"/>
</dbReference>
<dbReference type="SMART" id="SM01043">
    <property type="entry name" value="BTAD"/>
    <property type="match status" value="1"/>
</dbReference>
<accession>A0ABQ1V2W8</accession>
<keyword evidence="2" id="KW-0805">Transcription regulation</keyword>
<evidence type="ECO:0000256" key="6">
    <source>
        <dbReference type="SAM" id="MobiDB-lite"/>
    </source>
</evidence>
<dbReference type="SUPFAM" id="SSF48452">
    <property type="entry name" value="TPR-like"/>
    <property type="match status" value="1"/>
</dbReference>
<dbReference type="InterPro" id="IPR051677">
    <property type="entry name" value="AfsR-DnrI-RedD_regulator"/>
</dbReference>
<dbReference type="Gene3D" id="1.25.40.10">
    <property type="entry name" value="Tetratricopeptide repeat domain"/>
    <property type="match status" value="1"/>
</dbReference>
<evidence type="ECO:0000313" key="9">
    <source>
        <dbReference type="Proteomes" id="UP000632454"/>
    </source>
</evidence>
<evidence type="ECO:0000259" key="7">
    <source>
        <dbReference type="PROSITE" id="PS51755"/>
    </source>
</evidence>
<proteinExistence type="inferred from homology"/>
<evidence type="ECO:0000256" key="1">
    <source>
        <dbReference type="ARBA" id="ARBA00005820"/>
    </source>
</evidence>
<feature type="DNA-binding region" description="OmpR/PhoB-type" evidence="5">
    <location>
        <begin position="1"/>
        <end position="95"/>
    </location>
</feature>
<evidence type="ECO:0000256" key="4">
    <source>
        <dbReference type="ARBA" id="ARBA00023163"/>
    </source>
</evidence>
<dbReference type="Pfam" id="PF13191">
    <property type="entry name" value="AAA_16"/>
    <property type="match status" value="1"/>
</dbReference>
<evidence type="ECO:0000256" key="5">
    <source>
        <dbReference type="PROSITE-ProRule" id="PRU01091"/>
    </source>
</evidence>
<name>A0ABQ1V2W8_9NOCA</name>
<dbReference type="PROSITE" id="PS51755">
    <property type="entry name" value="OMPR_PHOB"/>
    <property type="match status" value="1"/>
</dbReference>
<reference evidence="9" key="1">
    <citation type="journal article" date="2019" name="Int. J. Syst. Evol. Microbiol.">
        <title>The Global Catalogue of Microorganisms (GCM) 10K type strain sequencing project: providing services to taxonomists for standard genome sequencing and annotation.</title>
        <authorList>
            <consortium name="The Broad Institute Genomics Platform"/>
            <consortium name="The Broad Institute Genome Sequencing Center for Infectious Disease"/>
            <person name="Wu L."/>
            <person name="Ma J."/>
        </authorList>
    </citation>
    <scope>NUCLEOTIDE SEQUENCE [LARGE SCALE GENOMIC DNA]</scope>
    <source>
        <strain evidence="9">CCM 7855</strain>
    </source>
</reference>
<dbReference type="InterPro" id="IPR036388">
    <property type="entry name" value="WH-like_DNA-bd_sf"/>
</dbReference>
<dbReference type="InterPro" id="IPR005158">
    <property type="entry name" value="BTAD"/>
</dbReference>
<comment type="caution">
    <text evidence="8">The sequence shown here is derived from an EMBL/GenBank/DDBJ whole genome shotgun (WGS) entry which is preliminary data.</text>
</comment>
<feature type="region of interest" description="Disordered" evidence="6">
    <location>
        <begin position="1005"/>
        <end position="1027"/>
    </location>
</feature>
<gene>
    <name evidence="8" type="ORF">GCM10007298_30700</name>
</gene>
<organism evidence="8 9">
    <name type="scientific">Williamsia phyllosphaerae</name>
    <dbReference type="NCBI Taxonomy" id="885042"/>
    <lineage>
        <taxon>Bacteria</taxon>
        <taxon>Bacillati</taxon>
        <taxon>Actinomycetota</taxon>
        <taxon>Actinomycetes</taxon>
        <taxon>Mycobacteriales</taxon>
        <taxon>Nocardiaceae</taxon>
        <taxon>Williamsia</taxon>
    </lineage>
</organism>
<dbReference type="InterPro" id="IPR041664">
    <property type="entry name" value="AAA_16"/>
</dbReference>
<dbReference type="Pfam" id="PF00486">
    <property type="entry name" value="Trans_reg_C"/>
    <property type="match status" value="1"/>
</dbReference>
<dbReference type="InterPro" id="IPR011990">
    <property type="entry name" value="TPR-like_helical_dom_sf"/>
</dbReference>
<sequence length="1027" mass="110485">MEYRLLGHMVVRADGRDLSVGGIKQRAVLAILLLNAGSSVDLDTLVDLVWDDTPPAKPISSVRAYIANLRRAFADADPMGAQALMTDTTGYRLDVAADELDTTTFERLTTEGREALTVGEAARAEESLRIALDLWRGPALADFRDHRFADAAVHRFSALRTMAAEGLYEAGLQLGRDAELIPGLEEQVRIDPLHERLWGQLMVALYRSGRRAEALATYQRARTVLDDELGVAPGAALEHLRREIAKESTGLDFTPLRMELRTAVVDTPRNHRIVGRDRELSVLADLVAATPRGRGAMTVIRGDSGTGKSSMAAAVVDDAVEQGFVFAWSTQTDGIREPPMWTWVHIVDRLVEHAHPDAVTRATAFAPDLLSARRPGSVLPEPDSAVASRFEDAEKIATVIAMLIGTTPTVLVLDDLHRADRPTRAVLEVVSHRLRELPLLIVVTWQDAGPDRPLRPKAFDRLLSRSDTVTIRLGPLAPEAVGELVAVETRVRAHPDLVAAVHDRTGGNPFHTRELARLLHAGGHLDADTRRIDIDVPPDAVAGVVRRRLAGLPRRTRDALGIGALLGVVVESAFLAGVLGLSDSELRERLGPACRIGVLTPSAQTPQRYWFTHAVIRHVSAEELPAERREWGHARIAAAYAARADVGAYDQTIAAADHAWRAGAQLPPEVAANLIDRALQHSVTRAEYQDIADLTEHALDMAQRLPPGDSRLEREARHWMQRASVLAVLKGHTSADAEQALARAFEVGSAMSATSLFTSAVALRCAMLVGTAGYREATALGEKLIATFDVDGDPAAGAAGFYVRAVVELMRGEPAAAVRTVERLQTQVPPVPARDNLLLFDVRAFGVAALAHATLGDAATGRAMAHNGIQLARARSNAFAEAIISVNALQVNAFCGVVPGTAAEAEELIGMLNRAGAVDLLGSTQIIAGWARGMAVGGPDTTAAIRQGLALHTAGGMRIFAPFYLRLLAEVENAHGHVNDARASNQQAELLARATGEMAWERRPSVNRVSRSTDGRVVDGHFSGSAG</sequence>
<dbReference type="InterPro" id="IPR027417">
    <property type="entry name" value="P-loop_NTPase"/>
</dbReference>
<dbReference type="SMART" id="SM00862">
    <property type="entry name" value="Trans_reg_C"/>
    <property type="match status" value="1"/>
</dbReference>
<protein>
    <recommendedName>
        <fullName evidence="7">OmpR/PhoB-type domain-containing protein</fullName>
    </recommendedName>
</protein>
<dbReference type="InterPro" id="IPR001867">
    <property type="entry name" value="OmpR/PhoB-type_DNA-bd"/>
</dbReference>
<keyword evidence="3 5" id="KW-0238">DNA-binding</keyword>
<dbReference type="InterPro" id="IPR016032">
    <property type="entry name" value="Sig_transdc_resp-reg_C-effctor"/>
</dbReference>
<dbReference type="PANTHER" id="PTHR35807">
    <property type="entry name" value="TRANSCRIPTIONAL REGULATOR REDD-RELATED"/>
    <property type="match status" value="1"/>
</dbReference>
<dbReference type="Gene3D" id="1.10.10.10">
    <property type="entry name" value="Winged helix-like DNA-binding domain superfamily/Winged helix DNA-binding domain"/>
    <property type="match status" value="1"/>
</dbReference>
<dbReference type="PANTHER" id="PTHR35807:SF1">
    <property type="entry name" value="TRANSCRIPTIONAL REGULATOR REDD"/>
    <property type="match status" value="1"/>
</dbReference>
<dbReference type="InterPro" id="IPR003593">
    <property type="entry name" value="AAA+_ATPase"/>
</dbReference>
<comment type="similarity">
    <text evidence="1">Belongs to the AfsR/DnrI/RedD regulatory family.</text>
</comment>
<keyword evidence="4" id="KW-0804">Transcription</keyword>
<evidence type="ECO:0000313" key="8">
    <source>
        <dbReference type="EMBL" id="GGF32670.1"/>
    </source>
</evidence>
<dbReference type="EMBL" id="BMCS01000002">
    <property type="protein sequence ID" value="GGF32670.1"/>
    <property type="molecule type" value="Genomic_DNA"/>
</dbReference>
<dbReference type="CDD" id="cd15831">
    <property type="entry name" value="BTAD"/>
    <property type="match status" value="1"/>
</dbReference>
<evidence type="ECO:0000256" key="3">
    <source>
        <dbReference type="ARBA" id="ARBA00023125"/>
    </source>
</evidence>
<dbReference type="RefSeq" id="WP_188490831.1">
    <property type="nucleotide sequence ID" value="NZ_BMCS01000002.1"/>
</dbReference>
<feature type="domain" description="OmpR/PhoB-type" evidence="7">
    <location>
        <begin position="1"/>
        <end position="95"/>
    </location>
</feature>
<evidence type="ECO:0000256" key="2">
    <source>
        <dbReference type="ARBA" id="ARBA00023015"/>
    </source>
</evidence>
<dbReference type="Proteomes" id="UP000632454">
    <property type="component" value="Unassembled WGS sequence"/>
</dbReference>
<keyword evidence="9" id="KW-1185">Reference proteome</keyword>
<dbReference type="Gene3D" id="3.40.50.300">
    <property type="entry name" value="P-loop containing nucleotide triphosphate hydrolases"/>
    <property type="match status" value="1"/>
</dbReference>
<dbReference type="SMART" id="SM00382">
    <property type="entry name" value="AAA"/>
    <property type="match status" value="1"/>
</dbReference>
<dbReference type="SUPFAM" id="SSF52540">
    <property type="entry name" value="P-loop containing nucleoside triphosphate hydrolases"/>
    <property type="match status" value="1"/>
</dbReference>